<name>A0A8J2X7W6_ZYGB2</name>
<dbReference type="InterPro" id="IPR033121">
    <property type="entry name" value="PEPTIDASE_A1"/>
</dbReference>
<protein>
    <submittedName>
        <fullName evidence="5">BN860_02960g1_1</fullName>
    </submittedName>
</protein>
<dbReference type="PANTHER" id="PTHR47966">
    <property type="entry name" value="BETA-SITE APP-CLEAVING ENZYME, ISOFORM A-RELATED"/>
    <property type="match status" value="1"/>
</dbReference>
<dbReference type="OrthoDB" id="771136at2759"/>
<evidence type="ECO:0000256" key="2">
    <source>
        <dbReference type="SAM" id="MobiDB-lite"/>
    </source>
</evidence>
<proteinExistence type="inferred from homology"/>
<evidence type="ECO:0000256" key="3">
    <source>
        <dbReference type="SAM" id="SignalP"/>
    </source>
</evidence>
<dbReference type="GO" id="GO:0004190">
    <property type="term" value="F:aspartic-type endopeptidase activity"/>
    <property type="evidence" value="ECO:0007669"/>
    <property type="project" value="InterPro"/>
</dbReference>
<dbReference type="InterPro" id="IPR021109">
    <property type="entry name" value="Peptidase_aspartic_dom_sf"/>
</dbReference>
<evidence type="ECO:0000313" key="6">
    <source>
        <dbReference type="Proteomes" id="UP000019375"/>
    </source>
</evidence>
<evidence type="ECO:0000256" key="1">
    <source>
        <dbReference type="ARBA" id="ARBA00007447"/>
    </source>
</evidence>
<dbReference type="Gene3D" id="2.40.70.10">
    <property type="entry name" value="Acid Proteases"/>
    <property type="match status" value="2"/>
</dbReference>
<sequence>MRLPTGVWLVVMLCLPCMADKGWYPGKQSPKNNKGAVRGDFIQSGENEQAAAGTSLGAKNLYEDNRSLKRRANTKRQRASSSTSSSASTSSSSTQLIFPTLAVGKDNSSLYYTNVSLGTPDQLQPLQIDIVEPYIWVISKDTRVQDNSSFNYTNFYTANASSTSEPENDSHLYHLDFVDSGAINGTAVMDILSFESISMNNQTVNSVNSSSNSNIWAKFTSKELTISNVSFFDTNDSTSSRGCIGLGGRITDDGVDINSGNFDDTFFYLETLRDAGIMKSSSYSLWLGGDVRPYYQMGRPDVADEVDCGKLIFGGVDPQYYYGPLKKFQKLSFLDRKTNALSEGYPVLPMGAIYVASDTGKSINVTAETFLAPVLLDSRYVFSYLPAEAIIQIAVQIGAIYVKELDRFLVSCSIASMGVSINFAFGDLLVTIPLQDFLMSTYNSHLNTTLHFSGGDEACFVTIVSNEEIGYNILGGSFLRNVYMAVDHEGGSIAIAKARRIQTTTVTILSDSDTVTSATTYLSPSLSTSREAKAITSGHIPYASLTNETIPITLSPSGTPSRQTAIPDQFTATIFSDGLTSTGRSFYNTYRSTTSTRTAPTEFESFSVTSTQSRSSNGVVKNYAGWRVKSQSLTMNYWIPHIFSLVLAFLSLTLG</sequence>
<keyword evidence="6" id="KW-1185">Reference proteome</keyword>
<dbReference type="EMBL" id="HG316454">
    <property type="protein sequence ID" value="CDF87286.1"/>
    <property type="molecule type" value="Genomic_DNA"/>
</dbReference>
<organism evidence="5 6">
    <name type="scientific">Zygosaccharomyces bailii (strain CLIB 213 / ATCC 58445 / CBS 680 / BCRC 21525 / NBRC 1098 / NCYC 1416 / NRRL Y-2227)</name>
    <dbReference type="NCBI Taxonomy" id="1333698"/>
    <lineage>
        <taxon>Eukaryota</taxon>
        <taxon>Fungi</taxon>
        <taxon>Dikarya</taxon>
        <taxon>Ascomycota</taxon>
        <taxon>Saccharomycotina</taxon>
        <taxon>Saccharomycetes</taxon>
        <taxon>Saccharomycetales</taxon>
        <taxon>Saccharomycetaceae</taxon>
        <taxon>Zygosaccharomyces</taxon>
    </lineage>
</organism>
<dbReference type="InterPro" id="IPR001461">
    <property type="entry name" value="Aspartic_peptidase_A1"/>
</dbReference>
<dbReference type="GO" id="GO:0006508">
    <property type="term" value="P:proteolysis"/>
    <property type="evidence" value="ECO:0007669"/>
    <property type="project" value="InterPro"/>
</dbReference>
<feature type="domain" description="Peptidase A1" evidence="4">
    <location>
        <begin position="111"/>
        <end position="496"/>
    </location>
</feature>
<evidence type="ECO:0000313" key="5">
    <source>
        <dbReference type="EMBL" id="CDF87286.1"/>
    </source>
</evidence>
<comment type="similarity">
    <text evidence="1">Belongs to the peptidase A1 family.</text>
</comment>
<accession>A0A8J2X7W6</accession>
<dbReference type="AlphaFoldDB" id="A0A8J2X7W6"/>
<feature type="signal peptide" evidence="3">
    <location>
        <begin position="1"/>
        <end position="19"/>
    </location>
</feature>
<dbReference type="Proteomes" id="UP000019375">
    <property type="component" value="Unassembled WGS sequence"/>
</dbReference>
<dbReference type="SUPFAM" id="SSF50630">
    <property type="entry name" value="Acid proteases"/>
    <property type="match status" value="1"/>
</dbReference>
<feature type="compositionally biased region" description="Basic residues" evidence="2">
    <location>
        <begin position="68"/>
        <end position="78"/>
    </location>
</feature>
<feature type="chain" id="PRO_5035251943" evidence="3">
    <location>
        <begin position="20"/>
        <end position="655"/>
    </location>
</feature>
<evidence type="ECO:0000259" key="4">
    <source>
        <dbReference type="PROSITE" id="PS51767"/>
    </source>
</evidence>
<dbReference type="Pfam" id="PF00026">
    <property type="entry name" value="Asp"/>
    <property type="match status" value="1"/>
</dbReference>
<dbReference type="PANTHER" id="PTHR47966:SF51">
    <property type="entry name" value="BETA-SITE APP-CLEAVING ENZYME, ISOFORM A-RELATED"/>
    <property type="match status" value="1"/>
</dbReference>
<reference evidence="6" key="1">
    <citation type="journal article" date="2013" name="Genome Announc.">
        <title>Genome sequence of the food spoilage yeast Zygosaccharomyces bailii CLIB 213(T).</title>
        <authorList>
            <person name="Galeote V."/>
            <person name="Bigey F."/>
            <person name="Devillers H."/>
            <person name="Neuveglise C."/>
            <person name="Dequin S."/>
        </authorList>
    </citation>
    <scope>NUCLEOTIDE SEQUENCE [LARGE SCALE GENOMIC DNA]</scope>
    <source>
        <strain evidence="6">CLIB 213 / ATCC 58445 / CBS 680 / CCRC 21525 / NBRC 1098 / NCYC 1416 / NRRL Y-2227</strain>
    </source>
</reference>
<dbReference type="PRINTS" id="PR00792">
    <property type="entry name" value="PEPSIN"/>
</dbReference>
<keyword evidence="3" id="KW-0732">Signal</keyword>
<dbReference type="PROSITE" id="PS51767">
    <property type="entry name" value="PEPTIDASE_A1"/>
    <property type="match status" value="1"/>
</dbReference>
<feature type="region of interest" description="Disordered" evidence="2">
    <location>
        <begin position="68"/>
        <end position="91"/>
    </location>
</feature>
<feature type="compositionally biased region" description="Low complexity" evidence="2">
    <location>
        <begin position="79"/>
        <end position="91"/>
    </location>
</feature>
<gene>
    <name evidence="5" type="ORF">BN860_02960g</name>
</gene>